<dbReference type="InterPro" id="IPR036236">
    <property type="entry name" value="Znf_C2H2_sf"/>
</dbReference>
<feature type="domain" description="C2H2-type" evidence="11">
    <location>
        <begin position="133"/>
        <end position="163"/>
    </location>
</feature>
<dbReference type="AlphaFoldDB" id="A0A0D6EMW3"/>
<dbReference type="SMART" id="SM00355">
    <property type="entry name" value="ZnF_C2H2"/>
    <property type="match status" value="8"/>
</dbReference>
<feature type="compositionally biased region" description="Acidic residues" evidence="10">
    <location>
        <begin position="320"/>
        <end position="343"/>
    </location>
</feature>
<dbReference type="FunFam" id="3.30.160.60:FF:000125">
    <property type="entry name" value="Putative zinc finger protein 143"/>
    <property type="match status" value="1"/>
</dbReference>
<reference evidence="13" key="1">
    <citation type="submission" date="2015-02" db="EMBL/GenBank/DDBJ databases">
        <authorList>
            <person name="Gon?alves P."/>
        </authorList>
    </citation>
    <scope>NUCLEOTIDE SEQUENCE [LARGE SCALE GENOMIC DNA]</scope>
</reference>
<dbReference type="InterPro" id="IPR013087">
    <property type="entry name" value="Znf_C2H2_type"/>
</dbReference>
<feature type="domain" description="C2H2-type" evidence="11">
    <location>
        <begin position="194"/>
        <end position="223"/>
    </location>
</feature>
<keyword evidence="7" id="KW-0804">Transcription</keyword>
<keyword evidence="13" id="KW-1185">Reference proteome</keyword>
<keyword evidence="2" id="KW-0479">Metal-binding</keyword>
<proteinExistence type="predicted"/>
<feature type="region of interest" description="Disordered" evidence="10">
    <location>
        <begin position="471"/>
        <end position="491"/>
    </location>
</feature>
<gene>
    <name evidence="12" type="primary">SPOSA6832_02909</name>
</gene>
<keyword evidence="8" id="KW-0539">Nucleus</keyword>
<evidence type="ECO:0000256" key="2">
    <source>
        <dbReference type="ARBA" id="ARBA00022723"/>
    </source>
</evidence>
<dbReference type="GO" id="GO:0000978">
    <property type="term" value="F:RNA polymerase II cis-regulatory region sequence-specific DNA binding"/>
    <property type="evidence" value="ECO:0007669"/>
    <property type="project" value="UniProtKB-ARBA"/>
</dbReference>
<dbReference type="Gene3D" id="3.30.160.60">
    <property type="entry name" value="Classic Zinc Finger"/>
    <property type="match status" value="5"/>
</dbReference>
<dbReference type="PANTHER" id="PTHR46179">
    <property type="entry name" value="ZINC FINGER PROTEIN"/>
    <property type="match status" value="1"/>
</dbReference>
<feature type="domain" description="C2H2-type" evidence="11">
    <location>
        <begin position="73"/>
        <end position="102"/>
    </location>
</feature>
<evidence type="ECO:0000256" key="1">
    <source>
        <dbReference type="ARBA" id="ARBA00004123"/>
    </source>
</evidence>
<sequence length="537" mass="60176">MASAIVSTSSCVFPPLPSTSAFFRASPPPKHRVFDPDDVSDLEDDKPFPTSIVLNSDDAAMPREKSGGRVKKFMCTWLGCGKCYTRPTRLEEHQRVHTRERPFACSECPSTFARNSHLKAHLRTHSSDSEKKYVCSEGGCDKKFWTNQHLKKHVEVAHRGKTYDCNACSLTFRKHHLLRTHVAEVHSAPGTNPFICEHPGCDRSFKQNVHLKAHVKTHDPSRYVCLHPDCAPLPLPSRQFSTWSFLQKHTKLAHPPKCPYPECGGKTFTTRRGLRVHLVIHEGDAGDGADLSGDGAELKKTRGKRRSRGSRRRRAKKSDSDEETAQETEQDVGTFDQEEEGSDWEERQESERDERMREDFRRGGKKKRRIYEESAGLTQALPLAFPLPAPPIGSFRRNPLAAVPSPSVTQQQPTSSVYLDLITGANYSVARTSKSTGAGSLEGETKLPVRKYPCPFPAILGMPFNNIGPAHVSPSHSHSDGEEDPAGGESDDGTCAYWFSRVYDVERHLRSRHGIEMHGGRDTLQKWYEVELEDGQV</sequence>
<dbReference type="PROSITE" id="PS00028">
    <property type="entry name" value="ZINC_FINGER_C2H2_1"/>
    <property type="match status" value="5"/>
</dbReference>
<evidence type="ECO:0000256" key="5">
    <source>
        <dbReference type="ARBA" id="ARBA00022833"/>
    </source>
</evidence>
<feature type="compositionally biased region" description="Acidic residues" evidence="10">
    <location>
        <begin position="481"/>
        <end position="491"/>
    </location>
</feature>
<evidence type="ECO:0000256" key="6">
    <source>
        <dbReference type="ARBA" id="ARBA00023015"/>
    </source>
</evidence>
<evidence type="ECO:0000259" key="11">
    <source>
        <dbReference type="PROSITE" id="PS50157"/>
    </source>
</evidence>
<evidence type="ECO:0000256" key="4">
    <source>
        <dbReference type="ARBA" id="ARBA00022771"/>
    </source>
</evidence>
<evidence type="ECO:0000256" key="9">
    <source>
        <dbReference type="PROSITE-ProRule" id="PRU00042"/>
    </source>
</evidence>
<dbReference type="FunFam" id="3.30.160.60:FF:002343">
    <property type="entry name" value="Zinc finger protein 33A"/>
    <property type="match status" value="1"/>
</dbReference>
<evidence type="ECO:0000313" key="12">
    <source>
        <dbReference type="EMBL" id="CEQ41216.1"/>
    </source>
</evidence>
<name>A0A0D6EMW3_SPOSA</name>
<comment type="subcellular location">
    <subcellularLocation>
        <location evidence="1">Nucleus</location>
    </subcellularLocation>
</comment>
<feature type="domain" description="C2H2-type" evidence="11">
    <location>
        <begin position="163"/>
        <end position="191"/>
    </location>
</feature>
<feature type="region of interest" description="Disordered" evidence="10">
    <location>
        <begin position="284"/>
        <end position="368"/>
    </location>
</feature>
<dbReference type="OrthoDB" id="427030at2759"/>
<protein>
    <submittedName>
        <fullName evidence="12">SPOSA6832_02909-mRNA-1:cds</fullName>
    </submittedName>
</protein>
<dbReference type="Pfam" id="PF00096">
    <property type="entry name" value="zf-C2H2"/>
    <property type="match status" value="3"/>
</dbReference>
<evidence type="ECO:0000313" key="13">
    <source>
        <dbReference type="Proteomes" id="UP000243876"/>
    </source>
</evidence>
<evidence type="ECO:0000256" key="10">
    <source>
        <dbReference type="SAM" id="MobiDB-lite"/>
    </source>
</evidence>
<keyword evidence="3" id="KW-0677">Repeat</keyword>
<dbReference type="SUPFAM" id="SSF57667">
    <property type="entry name" value="beta-beta-alpha zinc fingers"/>
    <property type="match status" value="3"/>
</dbReference>
<dbReference type="GO" id="GO:0005634">
    <property type="term" value="C:nucleus"/>
    <property type="evidence" value="ECO:0007669"/>
    <property type="project" value="UniProtKB-SubCell"/>
</dbReference>
<feature type="compositionally biased region" description="Basic and acidic residues" evidence="10">
    <location>
        <begin position="344"/>
        <end position="362"/>
    </location>
</feature>
<evidence type="ECO:0000256" key="7">
    <source>
        <dbReference type="ARBA" id="ARBA00023163"/>
    </source>
</evidence>
<dbReference type="PROSITE" id="PS50157">
    <property type="entry name" value="ZINC_FINGER_C2H2_2"/>
    <property type="match status" value="5"/>
</dbReference>
<evidence type="ECO:0000256" key="8">
    <source>
        <dbReference type="ARBA" id="ARBA00023242"/>
    </source>
</evidence>
<feature type="domain" description="C2H2-type" evidence="11">
    <location>
        <begin position="103"/>
        <end position="130"/>
    </location>
</feature>
<organism evidence="12 13">
    <name type="scientific">Sporidiobolus salmonicolor</name>
    <name type="common">Yeast-like fungus</name>
    <name type="synonym">Sporobolomyces salmonicolor</name>
    <dbReference type="NCBI Taxonomy" id="5005"/>
    <lineage>
        <taxon>Eukaryota</taxon>
        <taxon>Fungi</taxon>
        <taxon>Dikarya</taxon>
        <taxon>Basidiomycota</taxon>
        <taxon>Pucciniomycotina</taxon>
        <taxon>Microbotryomycetes</taxon>
        <taxon>Sporidiobolales</taxon>
        <taxon>Sporidiobolaceae</taxon>
        <taxon>Sporobolomyces</taxon>
    </lineage>
</organism>
<dbReference type="Proteomes" id="UP000243876">
    <property type="component" value="Unassembled WGS sequence"/>
</dbReference>
<keyword evidence="5" id="KW-0862">Zinc</keyword>
<evidence type="ECO:0000256" key="3">
    <source>
        <dbReference type="ARBA" id="ARBA00022737"/>
    </source>
</evidence>
<dbReference type="GO" id="GO:0000981">
    <property type="term" value="F:DNA-binding transcription factor activity, RNA polymerase II-specific"/>
    <property type="evidence" value="ECO:0007669"/>
    <property type="project" value="UniProtKB-ARBA"/>
</dbReference>
<dbReference type="GO" id="GO:0008270">
    <property type="term" value="F:zinc ion binding"/>
    <property type="evidence" value="ECO:0007669"/>
    <property type="project" value="UniProtKB-KW"/>
</dbReference>
<keyword evidence="6" id="KW-0805">Transcription regulation</keyword>
<dbReference type="InterPro" id="IPR051061">
    <property type="entry name" value="Zinc_finger_trans_reg"/>
</dbReference>
<feature type="compositionally biased region" description="Basic residues" evidence="10">
    <location>
        <begin position="301"/>
        <end position="316"/>
    </location>
</feature>
<dbReference type="PANTHER" id="PTHR46179:SF13">
    <property type="entry name" value="C2H2-TYPE DOMAIN-CONTAINING PROTEIN"/>
    <property type="match status" value="1"/>
</dbReference>
<accession>A0A0D6EMW3</accession>
<keyword evidence="4 9" id="KW-0863">Zinc-finger</keyword>
<dbReference type="EMBL" id="CENE01000012">
    <property type="protein sequence ID" value="CEQ41216.1"/>
    <property type="molecule type" value="Genomic_DNA"/>
</dbReference>